<name>A0A8S5V1A0_9CAUD</name>
<dbReference type="EMBL" id="BK016180">
    <property type="protein sequence ID" value="DAG00468.1"/>
    <property type="molecule type" value="Genomic_DNA"/>
</dbReference>
<protein>
    <submittedName>
        <fullName evidence="1">Uncharacterized protein</fullName>
    </submittedName>
</protein>
<reference evidence="1" key="1">
    <citation type="journal article" date="2021" name="Proc. Natl. Acad. Sci. U.S.A.">
        <title>A Catalog of Tens of Thousands of Viruses from Human Metagenomes Reveals Hidden Associations with Chronic Diseases.</title>
        <authorList>
            <person name="Tisza M.J."/>
            <person name="Buck C.B."/>
        </authorList>
    </citation>
    <scope>NUCLEOTIDE SEQUENCE</scope>
    <source>
        <strain evidence="1">Ct3r22</strain>
    </source>
</reference>
<accession>A0A8S5V1A0</accession>
<proteinExistence type="predicted"/>
<evidence type="ECO:0000313" key="1">
    <source>
        <dbReference type="EMBL" id="DAG00468.1"/>
    </source>
</evidence>
<sequence length="728" mass="83837">MSPKQYFTLNISKKTDPEEFCKDWQRKVPEGVETFDVKTLFSFPIKNEGGEQSEITNLDATWKMYDKLEKQKYQSDYDNGTLPYIKSGTPLRLPTSELTLIIEDAPNKDSRYNQADYKLLFSKHYNDIINDSGYVSYDKVTSTEAEKGWSTKTASINAKVYLYCKSIKSIVDISPFISGLTTDKTIENSSFELTLLPTRSTSVQKYGDTYFEMFNVVNQNQYTVKSFLEKFCQFNDIIFIRFEKLKLESSSDEKIFPISESLIVDKEKLTEGTLWDMIGFVDKCSISLSAEENTYNISLSGRGIEKLLEDDGSYFLPLKDVAGSSQFAIVGQAEQFFQRNSLTGTYDFIGAYTFKRIIDTVWFIFNVCSNLGVVDDDLFSVWKDKRVESFPIDGVRKMKVNGIWQIVNVYADQSCSERILVDSSFGNPNGTLMSLVQRVCQQPFVEFFFDTYKDTIDMTIRQPPFNKKAIEEVVENHLYVDVEANSIYEMNLDYDTRFYSWYQIYAQNAWTANTKETALAMVPIVYLPEYAEYFGNKKLEVGDMYLRVSKTKDNSWLGNMVNYQQAALNDLLYIIESSTYLPFTRRGTIILHGDRRIKVGTFIMNNATDELFYVTGVNNMVEFSKSSIERRTTLTVERGMNMTILRKSSTETTALLRKDNSGDKLESQLPGLMSSFKPDYFGIVDTKWLKQAIESIDKEGNKTVTLDSKATVVKEQFEYFLNRKMFKQ</sequence>
<organism evidence="1">
    <name type="scientific">Siphoviridae sp. ct3r22</name>
    <dbReference type="NCBI Taxonomy" id="2825325"/>
    <lineage>
        <taxon>Viruses</taxon>
        <taxon>Duplodnaviria</taxon>
        <taxon>Heunggongvirae</taxon>
        <taxon>Uroviricota</taxon>
        <taxon>Caudoviricetes</taxon>
    </lineage>
</organism>